<keyword evidence="4 10" id="KW-0132">Cell division</keyword>
<evidence type="ECO:0000313" key="15">
    <source>
        <dbReference type="Proteomes" id="UP000248066"/>
    </source>
</evidence>
<feature type="active site" description="O-(3'-phospho-DNA)-tyrosine intermediate" evidence="10">
    <location>
        <position position="278"/>
    </location>
</feature>
<protein>
    <recommendedName>
        <fullName evidence="10 11">Tyrosine recombinase XerC</fullName>
    </recommendedName>
</protein>
<gene>
    <name evidence="10" type="primary">xerC</name>
    <name evidence="14" type="ORF">CR205_05280</name>
</gene>
<dbReference type="Proteomes" id="UP000248066">
    <property type="component" value="Unassembled WGS sequence"/>
</dbReference>
<dbReference type="Gene3D" id="1.10.150.130">
    <property type="match status" value="1"/>
</dbReference>
<dbReference type="NCBIfam" id="NF001399">
    <property type="entry name" value="PRK00283.1"/>
    <property type="match status" value="1"/>
</dbReference>
<keyword evidence="9 10" id="KW-0131">Cell cycle</keyword>
<feature type="active site" evidence="10">
    <location>
        <position position="171"/>
    </location>
</feature>
<dbReference type="GO" id="GO:0006313">
    <property type="term" value="P:DNA transposition"/>
    <property type="evidence" value="ECO:0007669"/>
    <property type="project" value="UniProtKB-UniRule"/>
</dbReference>
<dbReference type="InterPro" id="IPR004107">
    <property type="entry name" value="Integrase_SAM-like_N"/>
</dbReference>
<evidence type="ECO:0000259" key="13">
    <source>
        <dbReference type="PROSITE" id="PS51900"/>
    </source>
</evidence>
<dbReference type="GO" id="GO:0003677">
    <property type="term" value="F:DNA binding"/>
    <property type="evidence" value="ECO:0007669"/>
    <property type="project" value="UniProtKB-UniRule"/>
</dbReference>
<comment type="subcellular location">
    <subcellularLocation>
        <location evidence="1 10">Cytoplasm</location>
    </subcellularLocation>
</comment>
<accession>A0A2W0HMB4</accession>
<proteinExistence type="inferred from homology"/>
<dbReference type="InterPro" id="IPR023009">
    <property type="entry name" value="Tyrosine_recombinase_XerC/XerD"/>
</dbReference>
<feature type="active site" evidence="10">
    <location>
        <position position="147"/>
    </location>
</feature>
<dbReference type="InterPro" id="IPR011010">
    <property type="entry name" value="DNA_brk_join_enz"/>
</dbReference>
<dbReference type="InterPro" id="IPR002104">
    <property type="entry name" value="Integrase_catalytic"/>
</dbReference>
<comment type="subunit">
    <text evidence="10">Forms a cyclic heterotetrameric complex composed of two molecules of XerC and two molecules of XerD.</text>
</comment>
<dbReference type="EMBL" id="PDOF01000001">
    <property type="protein sequence ID" value="PYZ98009.1"/>
    <property type="molecule type" value="Genomic_DNA"/>
</dbReference>
<reference evidence="14 15" key="1">
    <citation type="submission" date="2017-10" db="EMBL/GenBank/DDBJ databases">
        <title>Bacillus sp. nov., a halophilic bacterium isolated from a Yangshapao Lake.</title>
        <authorList>
            <person name="Wang H."/>
        </authorList>
    </citation>
    <scope>NUCLEOTIDE SEQUENCE [LARGE SCALE GENOMIC DNA]</scope>
    <source>
        <strain evidence="14 15">YSP-3</strain>
    </source>
</reference>
<dbReference type="InterPro" id="IPR010998">
    <property type="entry name" value="Integrase_recombinase_N"/>
</dbReference>
<dbReference type="GO" id="GO:0051301">
    <property type="term" value="P:cell division"/>
    <property type="evidence" value="ECO:0007669"/>
    <property type="project" value="UniProtKB-UniRule"/>
</dbReference>
<evidence type="ECO:0000256" key="7">
    <source>
        <dbReference type="ARBA" id="ARBA00023125"/>
    </source>
</evidence>
<keyword evidence="15" id="KW-1185">Reference proteome</keyword>
<keyword evidence="3 10" id="KW-0963">Cytoplasm</keyword>
<evidence type="ECO:0000259" key="12">
    <source>
        <dbReference type="PROSITE" id="PS51898"/>
    </source>
</evidence>
<evidence type="ECO:0000256" key="3">
    <source>
        <dbReference type="ARBA" id="ARBA00022490"/>
    </source>
</evidence>
<dbReference type="NCBIfam" id="TIGR02224">
    <property type="entry name" value="recomb_XerC"/>
    <property type="match status" value="1"/>
</dbReference>
<dbReference type="InterPro" id="IPR011931">
    <property type="entry name" value="Recomb_XerC"/>
</dbReference>
<dbReference type="InterPro" id="IPR044068">
    <property type="entry name" value="CB"/>
</dbReference>
<keyword evidence="6 10" id="KW-0229">DNA integration</keyword>
<dbReference type="HAMAP" id="MF_01808">
    <property type="entry name" value="Recomb_XerC_XerD"/>
    <property type="match status" value="1"/>
</dbReference>
<organism evidence="14 15">
    <name type="scientific">Alteribacter lacisalsi</name>
    <dbReference type="NCBI Taxonomy" id="2045244"/>
    <lineage>
        <taxon>Bacteria</taxon>
        <taxon>Bacillati</taxon>
        <taxon>Bacillota</taxon>
        <taxon>Bacilli</taxon>
        <taxon>Bacillales</taxon>
        <taxon>Bacillaceae</taxon>
        <taxon>Alteribacter</taxon>
    </lineage>
</organism>
<dbReference type="Gene3D" id="1.10.443.10">
    <property type="entry name" value="Intergrase catalytic core"/>
    <property type="match status" value="1"/>
</dbReference>
<comment type="similarity">
    <text evidence="2 10">Belongs to the 'phage' integrase family. XerC subfamily.</text>
</comment>
<dbReference type="NCBIfam" id="NF040815">
    <property type="entry name" value="recomb_XerA_Arch"/>
    <property type="match status" value="1"/>
</dbReference>
<dbReference type="AlphaFoldDB" id="A0A2W0HMB4"/>
<evidence type="ECO:0000256" key="2">
    <source>
        <dbReference type="ARBA" id="ARBA00006657"/>
    </source>
</evidence>
<evidence type="ECO:0000256" key="1">
    <source>
        <dbReference type="ARBA" id="ARBA00004496"/>
    </source>
</evidence>
<evidence type="ECO:0000256" key="4">
    <source>
        <dbReference type="ARBA" id="ARBA00022618"/>
    </source>
</evidence>
<dbReference type="PROSITE" id="PS51898">
    <property type="entry name" value="TYR_RECOMBINASE"/>
    <property type="match status" value="1"/>
</dbReference>
<dbReference type="OrthoDB" id="9801717at2"/>
<feature type="active site" evidence="10">
    <location>
        <position position="246"/>
    </location>
</feature>
<feature type="active site" evidence="10">
    <location>
        <position position="243"/>
    </location>
</feature>
<evidence type="ECO:0000256" key="9">
    <source>
        <dbReference type="ARBA" id="ARBA00023306"/>
    </source>
</evidence>
<feature type="domain" description="Tyr recombinase" evidence="12">
    <location>
        <begin position="107"/>
        <end position="291"/>
    </location>
</feature>
<keyword evidence="5 10" id="KW-0159">Chromosome partition</keyword>
<dbReference type="InterPro" id="IPR050090">
    <property type="entry name" value="Tyrosine_recombinase_XerCD"/>
</dbReference>
<dbReference type="SUPFAM" id="SSF56349">
    <property type="entry name" value="DNA breaking-rejoining enzymes"/>
    <property type="match status" value="1"/>
</dbReference>
<dbReference type="GO" id="GO:0007059">
    <property type="term" value="P:chromosome segregation"/>
    <property type="evidence" value="ECO:0007669"/>
    <property type="project" value="UniProtKB-UniRule"/>
</dbReference>
<feature type="active site" evidence="10">
    <location>
        <position position="269"/>
    </location>
</feature>
<evidence type="ECO:0000256" key="6">
    <source>
        <dbReference type="ARBA" id="ARBA00022908"/>
    </source>
</evidence>
<dbReference type="Pfam" id="PF02899">
    <property type="entry name" value="Phage_int_SAM_1"/>
    <property type="match status" value="1"/>
</dbReference>
<evidence type="ECO:0000256" key="8">
    <source>
        <dbReference type="ARBA" id="ARBA00023172"/>
    </source>
</evidence>
<dbReference type="PROSITE" id="PS51900">
    <property type="entry name" value="CB"/>
    <property type="match status" value="1"/>
</dbReference>
<dbReference type="CDD" id="cd00798">
    <property type="entry name" value="INT_XerDC_C"/>
    <property type="match status" value="1"/>
</dbReference>
<dbReference type="RefSeq" id="WP_110517654.1">
    <property type="nucleotide sequence ID" value="NZ_PDOF01000001.1"/>
</dbReference>
<dbReference type="GO" id="GO:0005737">
    <property type="term" value="C:cytoplasm"/>
    <property type="evidence" value="ECO:0007669"/>
    <property type="project" value="UniProtKB-SubCell"/>
</dbReference>
<evidence type="ECO:0000313" key="14">
    <source>
        <dbReference type="EMBL" id="PYZ98009.1"/>
    </source>
</evidence>
<evidence type="ECO:0000256" key="10">
    <source>
        <dbReference type="HAMAP-Rule" id="MF_01808"/>
    </source>
</evidence>
<dbReference type="PANTHER" id="PTHR30349">
    <property type="entry name" value="PHAGE INTEGRASE-RELATED"/>
    <property type="match status" value="1"/>
</dbReference>
<name>A0A2W0HMB4_9BACI</name>
<sequence>MSSDWIEHFVRYLQIERNASVHTVNNYRADILEFDMFLKQQPKAGFAAVSYADVRDYLAVLHKKEYARKTAARKISALRSFYRFLVREERIKSNPFVLASTPKSGSRLPTFFYEEEMKAIFESADVSSPLGMRNLAIAELLYATGIRVSECAGIDMKDLDFDIGILLVRGKGRKERYVPAGGFALEAIDHYIQSARPKLQESKKEEEALFLNFRGNRLSDRSIRTILNKLVEDASLKSRMSPHVLRHTFATHMLNAGADLRTVQELLGHSSLSATQIYTHVTTDRLKDTITRFHPRA</sequence>
<dbReference type="GO" id="GO:0009037">
    <property type="term" value="F:tyrosine-based site-specific recombinase activity"/>
    <property type="evidence" value="ECO:0007669"/>
    <property type="project" value="UniProtKB-UniRule"/>
</dbReference>
<evidence type="ECO:0000256" key="11">
    <source>
        <dbReference type="NCBIfam" id="TIGR02224"/>
    </source>
</evidence>
<dbReference type="InterPro" id="IPR013762">
    <property type="entry name" value="Integrase-like_cat_sf"/>
</dbReference>
<keyword evidence="8 10" id="KW-0233">DNA recombination</keyword>
<comment type="caution">
    <text evidence="14">The sequence shown here is derived from an EMBL/GenBank/DDBJ whole genome shotgun (WGS) entry which is preliminary data.</text>
</comment>
<dbReference type="Pfam" id="PF00589">
    <property type="entry name" value="Phage_integrase"/>
    <property type="match status" value="1"/>
</dbReference>
<comment type="function">
    <text evidence="10">Site-specific tyrosine recombinase, which acts by catalyzing the cutting and rejoining of the recombining DNA molecules. The XerC-XerD complex is essential to convert dimers of the bacterial chromosome into monomers to permit their segregation at cell division. It also contributes to the segregational stability of plasmids.</text>
</comment>
<feature type="domain" description="Core-binding (CB)" evidence="13">
    <location>
        <begin position="1"/>
        <end position="86"/>
    </location>
</feature>
<dbReference type="PANTHER" id="PTHR30349:SF77">
    <property type="entry name" value="TYROSINE RECOMBINASE XERC"/>
    <property type="match status" value="1"/>
</dbReference>
<evidence type="ECO:0000256" key="5">
    <source>
        <dbReference type="ARBA" id="ARBA00022829"/>
    </source>
</evidence>
<keyword evidence="7 10" id="KW-0238">DNA-binding</keyword>